<evidence type="ECO:0000259" key="5">
    <source>
        <dbReference type="Pfam" id="PF14449"/>
    </source>
</evidence>
<dbReference type="InterPro" id="IPR016191">
    <property type="entry name" value="Ribonuclease/ribotoxin"/>
</dbReference>
<protein>
    <recommendedName>
        <fullName evidence="5">Pre-toxin TG domain-containing protein</fullName>
    </recommendedName>
</protein>
<dbReference type="GO" id="GO:0003723">
    <property type="term" value="F:RNA binding"/>
    <property type="evidence" value="ECO:0007669"/>
    <property type="project" value="InterPro"/>
</dbReference>
<dbReference type="InterPro" id="IPR000026">
    <property type="entry name" value="N1-like"/>
</dbReference>
<dbReference type="Proteomes" id="UP000176421">
    <property type="component" value="Unassembled WGS sequence"/>
</dbReference>
<dbReference type="GO" id="GO:0005576">
    <property type="term" value="C:extracellular region"/>
    <property type="evidence" value="ECO:0007669"/>
    <property type="project" value="UniProtKB-SubCell"/>
</dbReference>
<comment type="subcellular location">
    <subcellularLocation>
        <location evidence="1">Secreted</location>
    </subcellularLocation>
</comment>
<reference evidence="6 7" key="1">
    <citation type="journal article" date="2016" name="Nat. Commun.">
        <title>Thousands of microbial genomes shed light on interconnected biogeochemical processes in an aquifer system.</title>
        <authorList>
            <person name="Anantharaman K."/>
            <person name="Brown C.T."/>
            <person name="Hug L.A."/>
            <person name="Sharon I."/>
            <person name="Castelle C.J."/>
            <person name="Probst A.J."/>
            <person name="Thomas B.C."/>
            <person name="Singh A."/>
            <person name="Wilkins M.J."/>
            <person name="Karaoz U."/>
            <person name="Brodie E.L."/>
            <person name="Williams K.H."/>
            <person name="Hubbard S.S."/>
            <person name="Banfield J.F."/>
        </authorList>
    </citation>
    <scope>NUCLEOTIDE SEQUENCE [LARGE SCALE GENOMIC DNA]</scope>
</reference>
<dbReference type="AlphaFoldDB" id="A0A1G2HXT0"/>
<keyword evidence="3" id="KW-0540">Nuclease</keyword>
<dbReference type="GO" id="GO:0004521">
    <property type="term" value="F:RNA endonuclease activity"/>
    <property type="evidence" value="ECO:0007669"/>
    <property type="project" value="InterPro"/>
</dbReference>
<keyword evidence="4" id="KW-0378">Hydrolase</keyword>
<dbReference type="PANTHER" id="PTHR32305:SF17">
    <property type="entry name" value="TRNA NUCLEASE WAPA"/>
    <property type="match status" value="1"/>
</dbReference>
<evidence type="ECO:0000256" key="4">
    <source>
        <dbReference type="ARBA" id="ARBA00022801"/>
    </source>
</evidence>
<dbReference type="InterPro" id="IPR027797">
    <property type="entry name" value="PT-TG_dom"/>
</dbReference>
<feature type="domain" description="Pre-toxin TG" evidence="5">
    <location>
        <begin position="124"/>
        <end position="173"/>
    </location>
</feature>
<gene>
    <name evidence="6" type="ORF">A3D35_01705</name>
</gene>
<dbReference type="STRING" id="1802206.A3D35_01705"/>
<dbReference type="PANTHER" id="PTHR32305">
    <property type="match status" value="1"/>
</dbReference>
<dbReference type="Gene3D" id="3.10.450.30">
    <property type="entry name" value="Microbial ribonucleases"/>
    <property type="match status" value="1"/>
</dbReference>
<organism evidence="6 7">
    <name type="scientific">Candidatus Staskawiczbacteria bacterium RIFCSPHIGHO2_02_FULL_34_9</name>
    <dbReference type="NCBI Taxonomy" id="1802206"/>
    <lineage>
        <taxon>Bacteria</taxon>
        <taxon>Candidatus Staskawicziibacteriota</taxon>
    </lineage>
</organism>
<dbReference type="Pfam" id="PF00545">
    <property type="entry name" value="Ribonuclease"/>
    <property type="match status" value="1"/>
</dbReference>
<evidence type="ECO:0000256" key="3">
    <source>
        <dbReference type="ARBA" id="ARBA00022722"/>
    </source>
</evidence>
<name>A0A1G2HXT0_9BACT</name>
<sequence>MGAFTEQRKFTSYEYDTNTELNYAGARYYNATTGKFLSQDPIYLSLGKLDIQLNDPQSWNSYSYARNNPIVYVDQSGEFIVLAPMLIAAIPAIASVASFAATQPVFTGMIANAFLNHPVESSVRSTPIVGDMLDAREAITGKDSFSGVSLSLTDRAMSGITAVLPFVSAGIIKNSAKINNIERSSLSNNVQESLNHLESKNFDVNRPGVANGRIYKNKDNYLPYGNYKEYDVNSQNKSPNRDAERFVRNTDTGDIYYSNNHYGQIKNNEPAFSKIINNN</sequence>
<dbReference type="Gene3D" id="2.180.10.10">
    <property type="entry name" value="RHS repeat-associated core"/>
    <property type="match status" value="1"/>
</dbReference>
<proteinExistence type="predicted"/>
<dbReference type="NCBIfam" id="TIGR03696">
    <property type="entry name" value="Rhs_assc_core"/>
    <property type="match status" value="1"/>
</dbReference>
<dbReference type="Pfam" id="PF14449">
    <property type="entry name" value="PT-TG"/>
    <property type="match status" value="1"/>
</dbReference>
<evidence type="ECO:0000313" key="6">
    <source>
        <dbReference type="EMBL" id="OGZ67354.1"/>
    </source>
</evidence>
<dbReference type="GO" id="GO:0016787">
    <property type="term" value="F:hydrolase activity"/>
    <property type="evidence" value="ECO:0007669"/>
    <property type="project" value="UniProtKB-KW"/>
</dbReference>
<evidence type="ECO:0000313" key="7">
    <source>
        <dbReference type="Proteomes" id="UP000176421"/>
    </source>
</evidence>
<keyword evidence="2" id="KW-0964">Secreted</keyword>
<evidence type="ECO:0000256" key="1">
    <source>
        <dbReference type="ARBA" id="ARBA00004613"/>
    </source>
</evidence>
<dbReference type="InterPro" id="IPR022385">
    <property type="entry name" value="Rhs_assc_core"/>
</dbReference>
<dbReference type="SUPFAM" id="SSF53933">
    <property type="entry name" value="Microbial ribonucleases"/>
    <property type="match status" value="1"/>
</dbReference>
<accession>A0A1G2HXT0</accession>
<comment type="caution">
    <text evidence="6">The sequence shown here is derived from an EMBL/GenBank/DDBJ whole genome shotgun (WGS) entry which is preliminary data.</text>
</comment>
<evidence type="ECO:0000256" key="2">
    <source>
        <dbReference type="ARBA" id="ARBA00022525"/>
    </source>
</evidence>
<dbReference type="InterPro" id="IPR050708">
    <property type="entry name" value="T6SS_VgrG/RHS"/>
</dbReference>
<dbReference type="EMBL" id="MHOS01000039">
    <property type="protein sequence ID" value="OGZ67354.1"/>
    <property type="molecule type" value="Genomic_DNA"/>
</dbReference>